<dbReference type="SUPFAM" id="SSF82784">
    <property type="entry name" value="OsmC-like"/>
    <property type="match status" value="1"/>
</dbReference>
<evidence type="ECO:0008006" key="3">
    <source>
        <dbReference type="Google" id="ProtNLM"/>
    </source>
</evidence>
<dbReference type="Proteomes" id="UP000752814">
    <property type="component" value="Unassembled WGS sequence"/>
</dbReference>
<dbReference type="Gene3D" id="3.30.300.20">
    <property type="match status" value="1"/>
</dbReference>
<reference evidence="1" key="1">
    <citation type="submission" date="2016-03" db="EMBL/GenBank/DDBJ databases">
        <authorList>
            <person name="Borrel G."/>
            <person name="Mccann A."/>
            <person name="O'Toole P.W."/>
        </authorList>
    </citation>
    <scope>NUCLEOTIDE SEQUENCE</scope>
    <source>
        <strain evidence="1">183</strain>
    </source>
</reference>
<comment type="caution">
    <text evidence="1">The sequence shown here is derived from an EMBL/GenBank/DDBJ whole genome shotgun (WGS) entry which is preliminary data.</text>
</comment>
<accession>A0A8J8PH98</accession>
<dbReference type="GeneID" id="41323228"/>
<gene>
    <name evidence="1" type="ORF">A3207_01570</name>
</gene>
<dbReference type="EMBL" id="LVVT01000001">
    <property type="protein sequence ID" value="TQS84748.1"/>
    <property type="molecule type" value="Genomic_DNA"/>
</dbReference>
<evidence type="ECO:0000313" key="2">
    <source>
        <dbReference type="Proteomes" id="UP000752814"/>
    </source>
</evidence>
<dbReference type="InterPro" id="IPR015946">
    <property type="entry name" value="KH_dom-like_a/b"/>
</dbReference>
<proteinExistence type="predicted"/>
<protein>
    <recommendedName>
        <fullName evidence="3">OsmC family protein</fullName>
    </recommendedName>
</protein>
<name>A0A8J8PH98_9ARCH</name>
<organism evidence="1 2">
    <name type="scientific">Candidatus Methanomassiliicoccus intestinalis</name>
    <dbReference type="NCBI Taxonomy" id="1406512"/>
    <lineage>
        <taxon>Archaea</taxon>
        <taxon>Methanobacteriati</taxon>
        <taxon>Thermoplasmatota</taxon>
        <taxon>Thermoplasmata</taxon>
        <taxon>Methanomassiliicoccales</taxon>
        <taxon>Methanomassiliicoccaceae</taxon>
        <taxon>Methanomassiliicoccus</taxon>
    </lineage>
</organism>
<dbReference type="InterPro" id="IPR003718">
    <property type="entry name" value="OsmC/Ohr_fam"/>
</dbReference>
<evidence type="ECO:0000313" key="1">
    <source>
        <dbReference type="EMBL" id="TQS84748.1"/>
    </source>
</evidence>
<dbReference type="Pfam" id="PF02566">
    <property type="entry name" value="OsmC"/>
    <property type="match status" value="1"/>
</dbReference>
<dbReference type="AlphaFoldDB" id="A0A8J8PH98"/>
<dbReference type="InterPro" id="IPR036102">
    <property type="entry name" value="OsmC/Ohrsf"/>
</dbReference>
<sequence length="141" mass="15545">MNSEKGPVVISREEGYRFRISFSSNKIEDIHMDEPEPLGTGNFPNAGKLLAAAVGNCLCASLTFCLEKSRLDCSNICAEVMTHAERNDDNKIRITGIDVHIVHGIDDCPKLRHCLDVFEDYCTVSRSVAEGIKVSVITSKD</sequence>
<dbReference type="RefSeq" id="WP_020448697.1">
    <property type="nucleotide sequence ID" value="NZ_CAYAYE010000015.1"/>
</dbReference>